<dbReference type="EMBL" id="JAQQXQ010000005">
    <property type="protein sequence ID" value="MDC8754472.1"/>
    <property type="molecule type" value="Genomic_DNA"/>
</dbReference>
<keyword evidence="3" id="KW-1185">Reference proteome</keyword>
<gene>
    <name evidence="2" type="ORF">OIK40_07450</name>
</gene>
<comment type="caution">
    <text evidence="2">The sequence shown here is derived from an EMBL/GenBank/DDBJ whole genome shotgun (WGS) entry which is preliminary data.</text>
</comment>
<sequence>MIRDTLVPLASGTIFGAGLALGGMTDPARVRGFLDLFGEWDPTLAFVMGGAVLVMAIAWLVQRRMQRPVFAEGFSLPDRSDLTPRLVGGSALFGIGWGIAGLCPGPGFASLAIAPASAAIFVAAMLAGMLLVRLVEGK</sequence>
<evidence type="ECO:0000313" key="2">
    <source>
        <dbReference type="EMBL" id="MDC8754472.1"/>
    </source>
</evidence>
<dbReference type="Proteomes" id="UP001216558">
    <property type="component" value="Unassembled WGS sequence"/>
</dbReference>
<feature type="transmembrane region" description="Helical" evidence="1">
    <location>
        <begin position="108"/>
        <end position="132"/>
    </location>
</feature>
<dbReference type="RefSeq" id="WP_273677462.1">
    <property type="nucleotide sequence ID" value="NZ_JAQQXQ010000005.1"/>
</dbReference>
<feature type="transmembrane region" description="Helical" evidence="1">
    <location>
        <begin position="82"/>
        <end position="102"/>
    </location>
</feature>
<evidence type="ECO:0000256" key="1">
    <source>
        <dbReference type="SAM" id="Phobius"/>
    </source>
</evidence>
<name>A0ABT5JNY0_9SPHN</name>
<accession>A0ABT5JNY0</accession>
<protein>
    <submittedName>
        <fullName evidence="2">YeeE/YedE family protein</fullName>
    </submittedName>
</protein>
<keyword evidence="1" id="KW-0812">Transmembrane</keyword>
<feature type="transmembrane region" description="Helical" evidence="1">
    <location>
        <begin position="44"/>
        <end position="61"/>
    </location>
</feature>
<dbReference type="Pfam" id="PF20398">
    <property type="entry name" value="DUF6691"/>
    <property type="match status" value="1"/>
</dbReference>
<keyword evidence="1" id="KW-0472">Membrane</keyword>
<proteinExistence type="predicted"/>
<dbReference type="InterPro" id="IPR046513">
    <property type="entry name" value="DUF6691"/>
</dbReference>
<evidence type="ECO:0000313" key="3">
    <source>
        <dbReference type="Proteomes" id="UP001216558"/>
    </source>
</evidence>
<organism evidence="2 3">
    <name type="scientific">Erythrobacter fulvus</name>
    <dbReference type="NCBI Taxonomy" id="2987523"/>
    <lineage>
        <taxon>Bacteria</taxon>
        <taxon>Pseudomonadati</taxon>
        <taxon>Pseudomonadota</taxon>
        <taxon>Alphaproteobacteria</taxon>
        <taxon>Sphingomonadales</taxon>
        <taxon>Erythrobacteraceae</taxon>
        <taxon>Erythrobacter/Porphyrobacter group</taxon>
        <taxon>Erythrobacter</taxon>
    </lineage>
</organism>
<reference evidence="2 3" key="1">
    <citation type="submission" date="2022-10" db="EMBL/GenBank/DDBJ databases">
        <title>Erythrobacter sp. sf7 Genome sequencing.</title>
        <authorList>
            <person name="Park S."/>
        </authorList>
    </citation>
    <scope>NUCLEOTIDE SEQUENCE [LARGE SCALE GENOMIC DNA]</scope>
    <source>
        <strain evidence="3">sf7</strain>
    </source>
</reference>
<keyword evidence="1" id="KW-1133">Transmembrane helix</keyword>